<dbReference type="AlphaFoldDB" id="A0A381P8Q5"/>
<dbReference type="InterPro" id="IPR036441">
    <property type="entry name" value="DHquinase_II_sf"/>
</dbReference>
<name>A0A381P8Q5_9ZZZZ</name>
<dbReference type="NCBIfam" id="NF003806">
    <property type="entry name" value="PRK05395.1-3"/>
    <property type="match status" value="1"/>
</dbReference>
<protein>
    <recommendedName>
        <fullName evidence="1">3-dehydroquinate dehydratase</fullName>
        <ecNumber evidence="1">4.2.1.10</ecNumber>
    </recommendedName>
</protein>
<dbReference type="PANTHER" id="PTHR21272">
    <property type="entry name" value="CATABOLIC 3-DEHYDROQUINASE"/>
    <property type="match status" value="1"/>
</dbReference>
<dbReference type="InterPro" id="IPR001874">
    <property type="entry name" value="DHquinase_II"/>
</dbReference>
<dbReference type="GO" id="GO:0003855">
    <property type="term" value="F:3-dehydroquinate dehydratase activity"/>
    <property type="evidence" value="ECO:0007669"/>
    <property type="project" value="UniProtKB-EC"/>
</dbReference>
<accession>A0A381P8Q5</accession>
<organism evidence="3">
    <name type="scientific">marine metagenome</name>
    <dbReference type="NCBI Taxonomy" id="408172"/>
    <lineage>
        <taxon>unclassified sequences</taxon>
        <taxon>metagenomes</taxon>
        <taxon>ecological metagenomes</taxon>
    </lineage>
</organism>
<evidence type="ECO:0000256" key="1">
    <source>
        <dbReference type="ARBA" id="ARBA00012060"/>
    </source>
</evidence>
<dbReference type="SUPFAM" id="SSF52304">
    <property type="entry name" value="Type II 3-dehydroquinate dehydratase"/>
    <property type="match status" value="1"/>
</dbReference>
<dbReference type="PANTHER" id="PTHR21272:SF3">
    <property type="entry name" value="CATABOLIC 3-DEHYDROQUINASE"/>
    <property type="match status" value="1"/>
</dbReference>
<keyword evidence="2" id="KW-0456">Lyase</keyword>
<dbReference type="EC" id="4.2.1.10" evidence="1"/>
<dbReference type="NCBIfam" id="TIGR01088">
    <property type="entry name" value="aroQ"/>
    <property type="match status" value="1"/>
</dbReference>
<sequence length="146" mass="16028">MANFLLLNGPNLNLLGEREPELYGKTSLGQVVENLSKISDKSGHELSDFQSNAEHELVDLIHKAKDNNVKCIIFNPGAFTHSSIALRDALAGTKIPFIEVHISNIYSREDFRQKSFLSEIAVGVISGLGVEGYELALKVAISRYGN</sequence>
<dbReference type="Pfam" id="PF01220">
    <property type="entry name" value="DHquinase_II"/>
    <property type="match status" value="1"/>
</dbReference>
<dbReference type="PIRSF" id="PIRSF001399">
    <property type="entry name" value="DHquinase_II"/>
    <property type="match status" value="1"/>
</dbReference>
<dbReference type="CDD" id="cd00466">
    <property type="entry name" value="DHQase_II"/>
    <property type="match status" value="1"/>
</dbReference>
<reference evidence="3" key="1">
    <citation type="submission" date="2018-05" db="EMBL/GenBank/DDBJ databases">
        <authorList>
            <person name="Lanie J.A."/>
            <person name="Ng W.-L."/>
            <person name="Kazmierczak K.M."/>
            <person name="Andrzejewski T.M."/>
            <person name="Davidsen T.M."/>
            <person name="Wayne K.J."/>
            <person name="Tettelin H."/>
            <person name="Glass J.I."/>
            <person name="Rusch D."/>
            <person name="Podicherti R."/>
            <person name="Tsui H.-C.T."/>
            <person name="Winkler M.E."/>
        </authorList>
    </citation>
    <scope>NUCLEOTIDE SEQUENCE</scope>
</reference>
<dbReference type="HAMAP" id="MF_00169">
    <property type="entry name" value="AroQ"/>
    <property type="match status" value="1"/>
</dbReference>
<dbReference type="GO" id="GO:0019631">
    <property type="term" value="P:quinate catabolic process"/>
    <property type="evidence" value="ECO:0007669"/>
    <property type="project" value="TreeGrafter"/>
</dbReference>
<dbReference type="Gene3D" id="3.40.50.9100">
    <property type="entry name" value="Dehydroquinase, class II"/>
    <property type="match status" value="1"/>
</dbReference>
<dbReference type="NCBIfam" id="NF003805">
    <property type="entry name" value="PRK05395.1-2"/>
    <property type="match status" value="1"/>
</dbReference>
<dbReference type="InterPro" id="IPR018509">
    <property type="entry name" value="DHquinase_II_CS"/>
</dbReference>
<proteinExistence type="inferred from homology"/>
<dbReference type="NCBIfam" id="NF003804">
    <property type="entry name" value="PRK05395.1-1"/>
    <property type="match status" value="1"/>
</dbReference>
<evidence type="ECO:0000313" key="3">
    <source>
        <dbReference type="EMBL" id="SUZ63332.1"/>
    </source>
</evidence>
<dbReference type="PROSITE" id="PS01029">
    <property type="entry name" value="DEHYDROQUINASE_II"/>
    <property type="match status" value="1"/>
</dbReference>
<gene>
    <name evidence="3" type="ORF">METZ01_LOCUS16186</name>
</gene>
<dbReference type="EMBL" id="UINC01000914">
    <property type="protein sequence ID" value="SUZ63332.1"/>
    <property type="molecule type" value="Genomic_DNA"/>
</dbReference>
<dbReference type="NCBIfam" id="NF003807">
    <property type="entry name" value="PRK05395.1-4"/>
    <property type="match status" value="1"/>
</dbReference>
<evidence type="ECO:0000256" key="2">
    <source>
        <dbReference type="ARBA" id="ARBA00023239"/>
    </source>
</evidence>